<dbReference type="PANTHER" id="PTHR46638:SF1">
    <property type="entry name" value="CORRINOID ADENOSYLTRANSFERASE"/>
    <property type="match status" value="1"/>
</dbReference>
<comment type="similarity">
    <text evidence="2">Belongs to the Cob(I)alamin adenosyltransferase family.</text>
</comment>
<dbReference type="SUPFAM" id="SSF52540">
    <property type="entry name" value="P-loop containing nucleoside triphosphate hydrolases"/>
    <property type="match status" value="1"/>
</dbReference>
<accession>A0A1G7CQ26</accession>
<dbReference type="Gene3D" id="3.40.50.300">
    <property type="entry name" value="P-loop containing nucleotide triphosphate hydrolases"/>
    <property type="match status" value="1"/>
</dbReference>
<evidence type="ECO:0000256" key="9">
    <source>
        <dbReference type="ARBA" id="ARBA00048692"/>
    </source>
</evidence>
<dbReference type="RefSeq" id="WP_092078877.1">
    <property type="nucleotide sequence ID" value="NZ_FNAQ01000010.1"/>
</dbReference>
<dbReference type="STRING" id="57664.SAMN05661003_11063"/>
<proteinExistence type="inferred from homology"/>
<sequence>MTSNAQPLSSLPANRRGRVQLYTGDGKGKTTAALGLAFRAAGHGWRVHILHFMKQDSSYGEIHSAGRMGNNWQVEQCGRPNFVNRQHPAPEDIACAQQGLQRAFTLAREGQIDLLILDELINALDFGLVSLEAVLELLACRAPATELVLTGRNAPAPLIAAADLVTEMRCIKHYYNAGLEARLGIEY</sequence>
<dbReference type="OrthoDB" id="9810309at2"/>
<evidence type="ECO:0000313" key="11">
    <source>
        <dbReference type="Proteomes" id="UP000243205"/>
    </source>
</evidence>
<dbReference type="PANTHER" id="PTHR46638">
    <property type="entry name" value="CORRINOID ADENOSYLTRANSFERASE"/>
    <property type="match status" value="1"/>
</dbReference>
<comment type="catalytic activity">
    <reaction evidence="9">
        <text>2 cob(II)alamin + reduced [electron-transfer flavoprotein] + 2 ATP = 2 adenosylcob(III)alamin + 2 triphosphate + oxidized [electron-transfer flavoprotein] + 3 H(+)</text>
        <dbReference type="Rhea" id="RHEA:28671"/>
        <dbReference type="Rhea" id="RHEA-COMP:10685"/>
        <dbReference type="Rhea" id="RHEA-COMP:10686"/>
        <dbReference type="ChEBI" id="CHEBI:15378"/>
        <dbReference type="ChEBI" id="CHEBI:16304"/>
        <dbReference type="ChEBI" id="CHEBI:18036"/>
        <dbReference type="ChEBI" id="CHEBI:18408"/>
        <dbReference type="ChEBI" id="CHEBI:30616"/>
        <dbReference type="ChEBI" id="CHEBI:57692"/>
        <dbReference type="ChEBI" id="CHEBI:58307"/>
        <dbReference type="EC" id="2.5.1.17"/>
    </reaction>
</comment>
<evidence type="ECO:0000256" key="3">
    <source>
        <dbReference type="ARBA" id="ARBA00012454"/>
    </source>
</evidence>
<evidence type="ECO:0000256" key="2">
    <source>
        <dbReference type="ARBA" id="ARBA00007487"/>
    </source>
</evidence>
<dbReference type="GO" id="GO:0005524">
    <property type="term" value="F:ATP binding"/>
    <property type="evidence" value="ECO:0007669"/>
    <property type="project" value="InterPro"/>
</dbReference>
<evidence type="ECO:0000256" key="7">
    <source>
        <dbReference type="ARBA" id="ARBA00033354"/>
    </source>
</evidence>
<comment type="pathway">
    <text evidence="1">Cofactor biosynthesis; adenosylcobalamin biosynthesis; adenosylcobalamin from cob(II)yrinate a,c-diamide: step 2/7.</text>
</comment>
<gene>
    <name evidence="10" type="ORF">SAMN05661003_11063</name>
</gene>
<dbReference type="Pfam" id="PF02572">
    <property type="entry name" value="CobA_CobO_BtuR"/>
    <property type="match status" value="1"/>
</dbReference>
<keyword evidence="11" id="KW-1185">Reference proteome</keyword>
<dbReference type="PIRSF" id="PIRSF015617">
    <property type="entry name" value="Adensltrnsf_CobA"/>
    <property type="match status" value="1"/>
</dbReference>
<protein>
    <recommendedName>
        <fullName evidence="3">corrinoid adenosyltransferase</fullName>
        <ecNumber evidence="3">2.5.1.17</ecNumber>
    </recommendedName>
    <alternativeName>
        <fullName evidence="5">Cob(II)alamin adenosyltransferase</fullName>
    </alternativeName>
    <alternativeName>
        <fullName evidence="7">Cob(II)yrinic acid a,c-diamide adenosyltransferase</fullName>
    </alternativeName>
    <alternativeName>
        <fullName evidence="6">Cobinamide/cobalamin adenosyltransferase</fullName>
    </alternativeName>
</protein>
<evidence type="ECO:0000256" key="1">
    <source>
        <dbReference type="ARBA" id="ARBA00005121"/>
    </source>
</evidence>
<dbReference type="InterPro" id="IPR027417">
    <property type="entry name" value="P-loop_NTPase"/>
</dbReference>
<dbReference type="CDD" id="cd00561">
    <property type="entry name" value="CobA_ACA"/>
    <property type="match status" value="1"/>
</dbReference>
<keyword evidence="10" id="KW-0808">Transferase</keyword>
<evidence type="ECO:0000313" key="10">
    <source>
        <dbReference type="EMBL" id="SDE41331.1"/>
    </source>
</evidence>
<evidence type="ECO:0000256" key="8">
    <source>
        <dbReference type="ARBA" id="ARBA00048555"/>
    </source>
</evidence>
<evidence type="ECO:0000256" key="6">
    <source>
        <dbReference type="ARBA" id="ARBA00033334"/>
    </source>
</evidence>
<comment type="function">
    <text evidence="4">Required for both de novo synthesis of the corrin ring for the assimilation of exogenous corrinoids. Participates in the adenosylation of a variety of incomplete and complete corrinoids.</text>
</comment>
<dbReference type="GO" id="GO:0009236">
    <property type="term" value="P:cobalamin biosynthetic process"/>
    <property type="evidence" value="ECO:0007669"/>
    <property type="project" value="UniProtKB-UniPathway"/>
</dbReference>
<evidence type="ECO:0000256" key="5">
    <source>
        <dbReference type="ARBA" id="ARBA00031529"/>
    </source>
</evidence>
<dbReference type="EC" id="2.5.1.17" evidence="3"/>
<dbReference type="GO" id="GO:0008817">
    <property type="term" value="F:corrinoid adenosyltransferase activity"/>
    <property type="evidence" value="ECO:0007669"/>
    <property type="project" value="UniProtKB-EC"/>
</dbReference>
<comment type="catalytic activity">
    <reaction evidence="8">
        <text>2 cob(II)yrinate a,c diamide + reduced [electron-transfer flavoprotein] + 2 ATP = 2 adenosylcob(III)yrinate a,c-diamide + 2 triphosphate + oxidized [electron-transfer flavoprotein] + 3 H(+)</text>
        <dbReference type="Rhea" id="RHEA:11528"/>
        <dbReference type="Rhea" id="RHEA-COMP:10685"/>
        <dbReference type="Rhea" id="RHEA-COMP:10686"/>
        <dbReference type="ChEBI" id="CHEBI:15378"/>
        <dbReference type="ChEBI" id="CHEBI:18036"/>
        <dbReference type="ChEBI" id="CHEBI:30616"/>
        <dbReference type="ChEBI" id="CHEBI:57692"/>
        <dbReference type="ChEBI" id="CHEBI:58307"/>
        <dbReference type="ChEBI" id="CHEBI:58503"/>
        <dbReference type="ChEBI" id="CHEBI:58537"/>
        <dbReference type="EC" id="2.5.1.17"/>
    </reaction>
</comment>
<dbReference type="EMBL" id="FNAQ01000010">
    <property type="protein sequence ID" value="SDE41331.1"/>
    <property type="molecule type" value="Genomic_DNA"/>
</dbReference>
<dbReference type="Proteomes" id="UP000243205">
    <property type="component" value="Unassembled WGS sequence"/>
</dbReference>
<organism evidence="10 11">
    <name type="scientific">Desulfuromonas thiophila</name>
    <dbReference type="NCBI Taxonomy" id="57664"/>
    <lineage>
        <taxon>Bacteria</taxon>
        <taxon>Pseudomonadati</taxon>
        <taxon>Thermodesulfobacteriota</taxon>
        <taxon>Desulfuromonadia</taxon>
        <taxon>Desulfuromonadales</taxon>
        <taxon>Desulfuromonadaceae</taxon>
        <taxon>Desulfuromonas</taxon>
    </lineage>
</organism>
<evidence type="ECO:0000256" key="4">
    <source>
        <dbReference type="ARBA" id="ARBA00024929"/>
    </source>
</evidence>
<dbReference type="UniPathway" id="UPA00148">
    <property type="reaction ID" value="UER00233"/>
</dbReference>
<name>A0A1G7CQ26_9BACT</name>
<reference evidence="11" key="1">
    <citation type="submission" date="2016-10" db="EMBL/GenBank/DDBJ databases">
        <authorList>
            <person name="Varghese N."/>
            <person name="Submissions S."/>
        </authorList>
    </citation>
    <scope>NUCLEOTIDE SEQUENCE [LARGE SCALE GENOMIC DNA]</scope>
    <source>
        <strain evidence="11">DSM 8987</strain>
    </source>
</reference>
<dbReference type="InterPro" id="IPR003724">
    <property type="entry name" value="CblAdoTrfase_CobA"/>
</dbReference>
<dbReference type="AlphaFoldDB" id="A0A1G7CQ26"/>